<dbReference type="WBParaSite" id="maker-uti_cns_0046165-snap-gene-0.9-mRNA-1">
    <property type="protein sequence ID" value="maker-uti_cns_0046165-snap-gene-0.9-mRNA-1"/>
    <property type="gene ID" value="maker-uti_cns_0046165-snap-gene-0.9"/>
</dbReference>
<dbReference type="GO" id="GO:0005730">
    <property type="term" value="C:nucleolus"/>
    <property type="evidence" value="ECO:0007669"/>
    <property type="project" value="UniProtKB-SubCell"/>
</dbReference>
<dbReference type="PANTHER" id="PTHR11096">
    <property type="entry name" value="RNA 3' TERMINAL PHOSPHATE CYCLASE"/>
    <property type="match status" value="1"/>
</dbReference>
<comment type="subcellular location">
    <subcellularLocation>
        <location evidence="1">Nucleus</location>
        <location evidence="1">Nucleolus</location>
    </subcellularLocation>
</comment>
<evidence type="ECO:0000256" key="1">
    <source>
        <dbReference type="ARBA" id="ARBA00004604"/>
    </source>
</evidence>
<sequence>MSNSSAAAPAELLKFVGCSEFRSRIALSILTGKPVKISSIRAKLENPGVREFEISYLRLIEQITNGTVVRISETGTVVLFRPGILTGGEFEFDCCAERGIGYYLEPLMLLGPFGKRSLSVKLTGVSNNSMDPSVEAVSYSCLPLLRRFLGRDSGSELSLERRGCHPVGGAEVRFQCPTVSKLKPLDLTQPGKIHRIRGMSFTCKVSPGMNGRQIVSAKELLRRLVPDVLLTADHCTGARGGQSPGFGVTLVAETRDGCRYVAECMSRPSGVAVAEASVPEDVGLTAAQLLCEEIYRGGCVDSISQPLALALMALCDRDASRLLTGPLTPHSVRLLRLLRQFLGVTFRLQSRPAGDDGLGGDKVLCTCVGSGFANLSKLAALEHLDP</sequence>
<evidence type="ECO:0000256" key="3">
    <source>
        <dbReference type="ARBA" id="ARBA00022517"/>
    </source>
</evidence>
<dbReference type="SUPFAM" id="SSF55205">
    <property type="entry name" value="EPT/RTPC-like"/>
    <property type="match status" value="1"/>
</dbReference>
<protein>
    <submittedName>
        <fullName evidence="8">RNA 3'-terminal phosphate cyclase</fullName>
    </submittedName>
</protein>
<dbReference type="InterPro" id="IPR016443">
    <property type="entry name" value="RNA3'_term_phos_cyc_type_2"/>
</dbReference>
<dbReference type="InterPro" id="IPR013792">
    <property type="entry name" value="RNA3'P_cycl/enolpyr_Trfase_a/b"/>
</dbReference>
<dbReference type="InterPro" id="IPR000228">
    <property type="entry name" value="RNA3'_term_phos_cyc"/>
</dbReference>
<evidence type="ECO:0000313" key="7">
    <source>
        <dbReference type="Proteomes" id="UP000095280"/>
    </source>
</evidence>
<dbReference type="Gene3D" id="3.30.360.20">
    <property type="entry name" value="RNA 3'-terminal phosphate cyclase, insert domain"/>
    <property type="match status" value="1"/>
</dbReference>
<dbReference type="InterPro" id="IPR037136">
    <property type="entry name" value="RNA3'_phos_cyclase_dom_sf"/>
</dbReference>
<dbReference type="GO" id="GO:0000479">
    <property type="term" value="P:endonucleolytic cleavage of tricistronic rRNA transcript (SSU-rRNA, 5.8S rRNA, LSU-rRNA)"/>
    <property type="evidence" value="ECO:0007669"/>
    <property type="project" value="TreeGrafter"/>
</dbReference>
<comment type="similarity">
    <text evidence="2">Belongs to the RNA 3'-terminal cyclase family. Type 2 subfamily.</text>
</comment>
<dbReference type="Pfam" id="PF01137">
    <property type="entry name" value="RTC"/>
    <property type="match status" value="1"/>
</dbReference>
<dbReference type="InterPro" id="IPR036553">
    <property type="entry name" value="RPTC_insert"/>
</dbReference>
<dbReference type="Gene3D" id="3.65.10.20">
    <property type="entry name" value="RNA 3'-terminal phosphate cyclase domain"/>
    <property type="match status" value="1"/>
</dbReference>
<keyword evidence="4" id="KW-0539">Nucleus</keyword>
<dbReference type="InterPro" id="IPR023797">
    <property type="entry name" value="RNA3'_phos_cyclase_dom"/>
</dbReference>
<dbReference type="AlphaFoldDB" id="A0A1I8J7X6"/>
<evidence type="ECO:0000259" key="5">
    <source>
        <dbReference type="Pfam" id="PF01137"/>
    </source>
</evidence>
<dbReference type="Pfam" id="PF05189">
    <property type="entry name" value="RTC_insert"/>
    <property type="match status" value="1"/>
</dbReference>
<evidence type="ECO:0000259" key="6">
    <source>
        <dbReference type="Pfam" id="PF05189"/>
    </source>
</evidence>
<reference evidence="8" key="1">
    <citation type="submission" date="2016-11" db="UniProtKB">
        <authorList>
            <consortium name="WormBaseParasite"/>
        </authorList>
    </citation>
    <scope>IDENTIFICATION</scope>
</reference>
<dbReference type="PANTHER" id="PTHR11096:SF1">
    <property type="entry name" value="RNA 3'-TERMINAL PHOSPHATE CYCLASE-LIKE PROTEIN"/>
    <property type="match status" value="1"/>
</dbReference>
<proteinExistence type="inferred from homology"/>
<feature type="domain" description="RNA 3'-terminal phosphate cyclase" evidence="5">
    <location>
        <begin position="14"/>
        <end position="347"/>
    </location>
</feature>
<evidence type="ECO:0000256" key="2">
    <source>
        <dbReference type="ARBA" id="ARBA00007089"/>
    </source>
</evidence>
<evidence type="ECO:0000313" key="8">
    <source>
        <dbReference type="WBParaSite" id="maker-uti_cns_0046165-snap-gene-0.9-mRNA-1"/>
    </source>
</evidence>
<keyword evidence="3" id="KW-0690">Ribosome biogenesis</keyword>
<organism evidence="7 8">
    <name type="scientific">Macrostomum lignano</name>
    <dbReference type="NCBI Taxonomy" id="282301"/>
    <lineage>
        <taxon>Eukaryota</taxon>
        <taxon>Metazoa</taxon>
        <taxon>Spiralia</taxon>
        <taxon>Lophotrochozoa</taxon>
        <taxon>Platyhelminthes</taxon>
        <taxon>Rhabditophora</taxon>
        <taxon>Macrostomorpha</taxon>
        <taxon>Macrostomida</taxon>
        <taxon>Macrostomidae</taxon>
        <taxon>Macrostomum</taxon>
    </lineage>
</organism>
<dbReference type="Proteomes" id="UP000095280">
    <property type="component" value="Unplaced"/>
</dbReference>
<feature type="domain" description="RNA 3'-terminal phosphate cyclase insert" evidence="6">
    <location>
        <begin position="188"/>
        <end position="294"/>
    </location>
</feature>
<accession>A0A1I8J7X6</accession>
<dbReference type="GO" id="GO:0004521">
    <property type="term" value="F:RNA endonuclease activity"/>
    <property type="evidence" value="ECO:0007669"/>
    <property type="project" value="TreeGrafter"/>
</dbReference>
<keyword evidence="7" id="KW-1185">Reference proteome</keyword>
<name>A0A1I8J7X6_9PLAT</name>
<dbReference type="NCBIfam" id="TIGR03400">
    <property type="entry name" value="18S_RNA_Rcl1p"/>
    <property type="match status" value="1"/>
</dbReference>
<dbReference type="InterPro" id="IPR013791">
    <property type="entry name" value="RNA3'-term_phos_cycl_insert"/>
</dbReference>
<evidence type="ECO:0000256" key="4">
    <source>
        <dbReference type="ARBA" id="ARBA00023242"/>
    </source>
</evidence>